<evidence type="ECO:0000259" key="9">
    <source>
        <dbReference type="Pfam" id="PF01225"/>
    </source>
</evidence>
<keyword evidence="7" id="KW-0067">ATP-binding</keyword>
<dbReference type="InterPro" id="IPR035911">
    <property type="entry name" value="MurE/MurF_N"/>
</dbReference>
<dbReference type="SUPFAM" id="SSF63418">
    <property type="entry name" value="MurE/MurF N-terminal domain"/>
    <property type="match status" value="1"/>
</dbReference>
<dbReference type="InterPro" id="IPR005761">
    <property type="entry name" value="UDP-N-AcMur-Glu-dNH2Pim_ligase"/>
</dbReference>
<feature type="domain" description="Mur ligase C-terminal" evidence="10">
    <location>
        <begin position="363"/>
        <end position="488"/>
    </location>
</feature>
<evidence type="ECO:0000259" key="10">
    <source>
        <dbReference type="Pfam" id="PF02875"/>
    </source>
</evidence>
<evidence type="ECO:0000313" key="13">
    <source>
        <dbReference type="Proteomes" id="UP000442535"/>
    </source>
</evidence>
<evidence type="ECO:0000313" key="12">
    <source>
        <dbReference type="EMBL" id="MST49841.1"/>
    </source>
</evidence>
<dbReference type="GO" id="GO:0016881">
    <property type="term" value="F:acid-amino acid ligase activity"/>
    <property type="evidence" value="ECO:0007669"/>
    <property type="project" value="UniProtKB-UniRule"/>
</dbReference>
<evidence type="ECO:0000259" key="11">
    <source>
        <dbReference type="Pfam" id="PF08245"/>
    </source>
</evidence>
<comment type="subcellular location">
    <subcellularLocation>
        <location evidence="7 8">Cytoplasm</location>
    </subcellularLocation>
</comment>
<gene>
    <name evidence="7" type="primary">murE</name>
    <name evidence="12" type="ORF">FYJ63_06280</name>
</gene>
<evidence type="ECO:0000256" key="5">
    <source>
        <dbReference type="ARBA" id="ARBA00023306"/>
    </source>
</evidence>
<dbReference type="EMBL" id="VUMY01000009">
    <property type="protein sequence ID" value="MST49841.1"/>
    <property type="molecule type" value="Genomic_DNA"/>
</dbReference>
<reference evidence="12 13" key="1">
    <citation type="submission" date="2019-08" db="EMBL/GenBank/DDBJ databases">
        <title>In-depth cultivation of the pig gut microbiome towards novel bacterial diversity and tailored functional studies.</title>
        <authorList>
            <person name="Wylensek D."/>
            <person name="Hitch T.C.A."/>
            <person name="Clavel T."/>
        </authorList>
    </citation>
    <scope>NUCLEOTIDE SEQUENCE [LARGE SCALE GENOMIC DNA]</scope>
    <source>
        <strain evidence="12 13">RF-GAM-744-WT-7</strain>
    </source>
</reference>
<sequence length="518" mass="56075">MALDVAFDPYAPDLERLNWVDTFEIASAVGGTLHGTNGKVRGAVVDNRAVRGGELFVAMPGFHVHGAKFGVDAAKRGAQAILTDAAGLALLEGLNLPVIVVPDVGHAAGRAAAIAFGNPADSLKTWGVTGTNGKTTTTYLVRHMLHRVGKLSSLVGTVEAAIGKKTSPAFITTPQAPQLQAFAASTVQENVDHMVVEVSSHALAMGRVDPLRFACVGFTNLSQDHLDYHVTMEDYFQTKASLFSEKRSDRQVIIIDDDWGKRLAEQLDRQGQHEFVTLSTNGTPADWRADIQQLDGGFTELHLKCFDGKEAKVQVLMPGTFNAINSALAIVMVVTGLSPSPRQVDGNMLRHLTANPIRLEVPGRMELLADSPRVIVDFAHNPGSTQVLLETLRTSTKGRLLLVMGADGERDQGKRPILGRIAAELADFTYVTDGDIHEEEPRGIRRDVIAGFKGFEEKFVEVAPREKAIEQAILEAKPEDTVVLAGRGQEPIMFTPDGQYDLDDRVVARKALAQRDLG</sequence>
<feature type="domain" description="Mur ligase central" evidence="11">
    <location>
        <begin position="128"/>
        <end position="332"/>
    </location>
</feature>
<dbReference type="GO" id="GO:0000287">
    <property type="term" value="F:magnesium ion binding"/>
    <property type="evidence" value="ECO:0007669"/>
    <property type="project" value="UniProtKB-UniRule"/>
</dbReference>
<feature type="modified residue" description="N6-carboxylysine" evidence="7">
    <location>
        <position position="239"/>
    </location>
</feature>
<feature type="binding site" evidence="7">
    <location>
        <begin position="172"/>
        <end position="173"/>
    </location>
    <ligand>
        <name>UDP-N-acetyl-alpha-D-muramoyl-L-alanyl-D-glutamate</name>
        <dbReference type="ChEBI" id="CHEBI:83900"/>
    </ligand>
</feature>
<keyword evidence="13" id="KW-1185">Reference proteome</keyword>
<name>A0A7K0K2X8_9ACTO</name>
<dbReference type="RefSeq" id="WP_154544880.1">
    <property type="nucleotide sequence ID" value="NZ_JAQYQY010000038.1"/>
</dbReference>
<evidence type="ECO:0000256" key="4">
    <source>
        <dbReference type="ARBA" id="ARBA00022984"/>
    </source>
</evidence>
<dbReference type="EC" id="6.3.2.-" evidence="7"/>
<comment type="PTM">
    <text evidence="7">Carboxylation is probably crucial for Mg(2+) binding and, consequently, for the gamma-phosphate positioning of ATP.</text>
</comment>
<dbReference type="Gene3D" id="3.90.190.20">
    <property type="entry name" value="Mur ligase, C-terminal domain"/>
    <property type="match status" value="1"/>
</dbReference>
<dbReference type="UniPathway" id="UPA00219"/>
<keyword evidence="5 7" id="KW-0131">Cell cycle</keyword>
<keyword evidence="7 12" id="KW-0436">Ligase</keyword>
<dbReference type="GO" id="GO:0051301">
    <property type="term" value="P:cell division"/>
    <property type="evidence" value="ECO:0007669"/>
    <property type="project" value="UniProtKB-KW"/>
</dbReference>
<comment type="caution">
    <text evidence="12">The sequence shown here is derived from an EMBL/GenBank/DDBJ whole genome shotgun (WGS) entry which is preliminary data.</text>
</comment>
<dbReference type="SUPFAM" id="SSF53623">
    <property type="entry name" value="MurD-like peptide ligases, catalytic domain"/>
    <property type="match status" value="1"/>
</dbReference>
<dbReference type="InterPro" id="IPR013221">
    <property type="entry name" value="Mur_ligase_cen"/>
</dbReference>
<dbReference type="Pfam" id="PF08245">
    <property type="entry name" value="Mur_ligase_M"/>
    <property type="match status" value="1"/>
</dbReference>
<evidence type="ECO:0000256" key="8">
    <source>
        <dbReference type="RuleBase" id="RU004135"/>
    </source>
</evidence>
<dbReference type="GO" id="GO:0008360">
    <property type="term" value="P:regulation of cell shape"/>
    <property type="evidence" value="ECO:0007669"/>
    <property type="project" value="UniProtKB-KW"/>
</dbReference>
<dbReference type="InterPro" id="IPR000713">
    <property type="entry name" value="Mur_ligase_N"/>
</dbReference>
<keyword evidence="7" id="KW-0460">Magnesium</keyword>
<dbReference type="Gene3D" id="3.40.1390.10">
    <property type="entry name" value="MurE/MurF, N-terminal domain"/>
    <property type="match status" value="1"/>
</dbReference>
<dbReference type="PANTHER" id="PTHR23135">
    <property type="entry name" value="MUR LIGASE FAMILY MEMBER"/>
    <property type="match status" value="1"/>
</dbReference>
<keyword evidence="3 7" id="KW-0133">Cell shape</keyword>
<dbReference type="Pfam" id="PF02875">
    <property type="entry name" value="Mur_ligase_C"/>
    <property type="match status" value="1"/>
</dbReference>
<dbReference type="NCBIfam" id="TIGR01085">
    <property type="entry name" value="murE"/>
    <property type="match status" value="1"/>
</dbReference>
<keyword evidence="7" id="KW-0547">Nucleotide-binding</keyword>
<feature type="binding site" evidence="7">
    <location>
        <begin position="130"/>
        <end position="136"/>
    </location>
    <ligand>
        <name>ATP</name>
        <dbReference type="ChEBI" id="CHEBI:30616"/>
    </ligand>
</feature>
<accession>A0A7K0K2X8</accession>
<dbReference type="InterPro" id="IPR036565">
    <property type="entry name" value="Mur-like_cat_sf"/>
</dbReference>
<dbReference type="PANTHER" id="PTHR23135:SF4">
    <property type="entry name" value="UDP-N-ACETYLMURAMOYL-L-ALANYL-D-GLUTAMATE--2,6-DIAMINOPIMELATE LIGASE MURE HOMOLOG, CHLOROPLASTIC"/>
    <property type="match status" value="1"/>
</dbReference>
<keyword evidence="4 7" id="KW-0573">Peptidoglycan synthesis</keyword>
<dbReference type="InterPro" id="IPR036615">
    <property type="entry name" value="Mur_ligase_C_dom_sf"/>
</dbReference>
<dbReference type="SUPFAM" id="SSF53244">
    <property type="entry name" value="MurD-like peptide ligases, peptide-binding domain"/>
    <property type="match status" value="1"/>
</dbReference>
<evidence type="ECO:0000256" key="1">
    <source>
        <dbReference type="ARBA" id="ARBA00005898"/>
    </source>
</evidence>
<proteinExistence type="inferred from homology"/>
<comment type="similarity">
    <text evidence="1 7">Belongs to the MurCDEF family. MurE subfamily.</text>
</comment>
<evidence type="ECO:0000256" key="6">
    <source>
        <dbReference type="ARBA" id="ARBA00023316"/>
    </source>
</evidence>
<dbReference type="HAMAP" id="MF_00208">
    <property type="entry name" value="MurE"/>
    <property type="match status" value="1"/>
</dbReference>
<dbReference type="GO" id="GO:0071555">
    <property type="term" value="P:cell wall organization"/>
    <property type="evidence" value="ECO:0007669"/>
    <property type="project" value="UniProtKB-KW"/>
</dbReference>
<evidence type="ECO:0000256" key="2">
    <source>
        <dbReference type="ARBA" id="ARBA00022618"/>
    </source>
</evidence>
<keyword evidence="6 7" id="KW-0961">Cell wall biogenesis/degradation</keyword>
<evidence type="ECO:0000256" key="3">
    <source>
        <dbReference type="ARBA" id="ARBA00022960"/>
    </source>
</evidence>
<dbReference type="GO" id="GO:0005524">
    <property type="term" value="F:ATP binding"/>
    <property type="evidence" value="ECO:0007669"/>
    <property type="project" value="UniProtKB-UniRule"/>
</dbReference>
<dbReference type="InterPro" id="IPR004101">
    <property type="entry name" value="Mur_ligase_C"/>
</dbReference>
<comment type="cofactor">
    <cofactor evidence="7">
        <name>Mg(2+)</name>
        <dbReference type="ChEBI" id="CHEBI:18420"/>
    </cofactor>
</comment>
<comment type="pathway">
    <text evidence="7 8">Cell wall biogenesis; peptidoglycan biosynthesis.</text>
</comment>
<comment type="function">
    <text evidence="7">Catalyzes the addition of an amino acid to the nucleotide precursor UDP-N-acetylmuramoyl-L-alanyl-D-glutamate (UMAG) in the biosynthesis of bacterial cell-wall peptidoglycan.</text>
</comment>
<protein>
    <recommendedName>
        <fullName evidence="7">UDP-N-acetylmuramyl-tripeptide synthetase</fullName>
        <ecNumber evidence="7">6.3.2.-</ecNumber>
    </recommendedName>
    <alternativeName>
        <fullName evidence="7">UDP-MurNAc-tripeptide synthetase</fullName>
    </alternativeName>
</protein>
<keyword evidence="7" id="KW-0963">Cytoplasm</keyword>
<feature type="binding site" evidence="7">
    <location>
        <position position="199"/>
    </location>
    <ligand>
        <name>UDP-N-acetyl-alpha-D-muramoyl-L-alanyl-D-glutamate</name>
        <dbReference type="ChEBI" id="CHEBI:83900"/>
    </ligand>
</feature>
<dbReference type="Gene3D" id="3.40.1190.10">
    <property type="entry name" value="Mur-like, catalytic domain"/>
    <property type="match status" value="1"/>
</dbReference>
<organism evidence="12 13">
    <name type="scientific">Mobiluncus porci</name>
    <dbReference type="NCBI Taxonomy" id="2652278"/>
    <lineage>
        <taxon>Bacteria</taxon>
        <taxon>Bacillati</taxon>
        <taxon>Actinomycetota</taxon>
        <taxon>Actinomycetes</taxon>
        <taxon>Actinomycetales</taxon>
        <taxon>Actinomycetaceae</taxon>
        <taxon>Mobiluncus</taxon>
    </lineage>
</organism>
<dbReference type="GO" id="GO:0009252">
    <property type="term" value="P:peptidoglycan biosynthetic process"/>
    <property type="evidence" value="ECO:0007669"/>
    <property type="project" value="UniProtKB-UniRule"/>
</dbReference>
<dbReference type="Proteomes" id="UP000442535">
    <property type="component" value="Unassembled WGS sequence"/>
</dbReference>
<feature type="domain" description="Mur ligase N-terminal catalytic" evidence="9">
    <location>
        <begin position="44"/>
        <end position="112"/>
    </location>
</feature>
<keyword evidence="2 7" id="KW-0132">Cell division</keyword>
<dbReference type="Pfam" id="PF01225">
    <property type="entry name" value="Mur_ligase"/>
    <property type="match status" value="1"/>
</dbReference>
<feature type="binding site" evidence="7">
    <location>
        <position position="207"/>
    </location>
    <ligand>
        <name>UDP-N-acetyl-alpha-D-muramoyl-L-alanyl-D-glutamate</name>
        <dbReference type="ChEBI" id="CHEBI:83900"/>
    </ligand>
</feature>
<dbReference type="GO" id="GO:0005737">
    <property type="term" value="C:cytoplasm"/>
    <property type="evidence" value="ECO:0007669"/>
    <property type="project" value="UniProtKB-SubCell"/>
</dbReference>
<dbReference type="AlphaFoldDB" id="A0A7K0K2X8"/>
<comment type="caution">
    <text evidence="7">Lacks conserved residue(s) required for the propagation of feature annotation.</text>
</comment>
<evidence type="ECO:0000256" key="7">
    <source>
        <dbReference type="HAMAP-Rule" id="MF_00208"/>
    </source>
</evidence>